<dbReference type="PROSITE" id="PS50929">
    <property type="entry name" value="ABC_TM1F"/>
    <property type="match status" value="2"/>
</dbReference>
<feature type="transmembrane region" description="Helical" evidence="11">
    <location>
        <begin position="907"/>
        <end position="923"/>
    </location>
</feature>
<keyword evidence="8 11" id="KW-1133">Transmembrane helix</keyword>
<evidence type="ECO:0000313" key="14">
    <source>
        <dbReference type="EMBL" id="EGC37940.1"/>
    </source>
</evidence>
<organism evidence="14 15">
    <name type="scientific">Dictyostelium purpureum</name>
    <name type="common">Slime mold</name>
    <dbReference type="NCBI Taxonomy" id="5786"/>
    <lineage>
        <taxon>Eukaryota</taxon>
        <taxon>Amoebozoa</taxon>
        <taxon>Evosea</taxon>
        <taxon>Eumycetozoa</taxon>
        <taxon>Dictyostelia</taxon>
        <taxon>Dictyosteliales</taxon>
        <taxon>Dictyosteliaceae</taxon>
        <taxon>Dictyostelium</taxon>
    </lineage>
</organism>
<dbReference type="GO" id="GO:0140359">
    <property type="term" value="F:ABC-type transporter activity"/>
    <property type="evidence" value="ECO:0000318"/>
    <property type="project" value="GO_Central"/>
</dbReference>
<dbReference type="CDD" id="cd03250">
    <property type="entry name" value="ABCC_MRP_domain1"/>
    <property type="match status" value="1"/>
</dbReference>
<dbReference type="FunFam" id="3.40.50.300:FF:002822">
    <property type="entry name" value="ABC transporter C family member 7"/>
    <property type="match status" value="1"/>
</dbReference>
<dbReference type="InterPro" id="IPR003593">
    <property type="entry name" value="AAA+_ATPase"/>
</dbReference>
<evidence type="ECO:0000256" key="1">
    <source>
        <dbReference type="ARBA" id="ARBA00004141"/>
    </source>
</evidence>
<evidence type="ECO:0000256" key="7">
    <source>
        <dbReference type="ARBA" id="ARBA00022840"/>
    </source>
</evidence>
<evidence type="ECO:0000256" key="8">
    <source>
        <dbReference type="ARBA" id="ARBA00022989"/>
    </source>
</evidence>
<feature type="domain" description="ABC transmembrane type-1" evidence="13">
    <location>
        <begin position="115"/>
        <end position="397"/>
    </location>
</feature>
<dbReference type="KEGG" id="dpp:DICPUDRAFT_76449"/>
<dbReference type="GO" id="GO:0031154">
    <property type="term" value="P:culmination involved in sorocarp development"/>
    <property type="evidence" value="ECO:0007669"/>
    <property type="project" value="UniProtKB-ARBA"/>
</dbReference>
<keyword evidence="7" id="KW-0067">ATP-binding</keyword>
<feature type="transmembrane region" description="Helical" evidence="11">
    <location>
        <begin position="767"/>
        <end position="785"/>
    </location>
</feature>
<feature type="transmembrane region" description="Helical" evidence="11">
    <location>
        <begin position="150"/>
        <end position="170"/>
    </location>
</feature>
<feature type="compositionally biased region" description="Acidic residues" evidence="10">
    <location>
        <begin position="436"/>
        <end position="459"/>
    </location>
</feature>
<dbReference type="Gene3D" id="1.20.1560.10">
    <property type="entry name" value="ABC transporter type 1, transmembrane domain"/>
    <property type="match status" value="2"/>
</dbReference>
<feature type="transmembrane region" description="Helical" evidence="11">
    <location>
        <begin position="884"/>
        <end position="901"/>
    </location>
</feature>
<feature type="transmembrane region" description="Helical" evidence="11">
    <location>
        <begin position="334"/>
        <end position="357"/>
    </location>
</feature>
<evidence type="ECO:0000259" key="12">
    <source>
        <dbReference type="PROSITE" id="PS50893"/>
    </source>
</evidence>
<feature type="transmembrane region" description="Helical" evidence="11">
    <location>
        <begin position="993"/>
        <end position="1011"/>
    </location>
</feature>
<dbReference type="GO" id="GO:0016887">
    <property type="term" value="F:ATP hydrolysis activity"/>
    <property type="evidence" value="ECO:0007669"/>
    <property type="project" value="InterPro"/>
</dbReference>
<feature type="transmembrane region" description="Helical" evidence="11">
    <location>
        <begin position="115"/>
        <end position="138"/>
    </location>
</feature>
<dbReference type="FunFam" id="1.20.1560.10:FF:000080">
    <property type="entry name" value="ABC transporter C family member 1"/>
    <property type="match status" value="1"/>
</dbReference>
<dbReference type="Proteomes" id="UP000001064">
    <property type="component" value="Unassembled WGS sequence"/>
</dbReference>
<keyword evidence="9 11" id="KW-0472">Membrane</keyword>
<evidence type="ECO:0000256" key="3">
    <source>
        <dbReference type="ARBA" id="ARBA00022448"/>
    </source>
</evidence>
<dbReference type="eggNOG" id="KOG0054">
    <property type="taxonomic scope" value="Eukaryota"/>
</dbReference>
<feature type="transmembrane region" description="Helical" evidence="11">
    <location>
        <begin position="240"/>
        <end position="267"/>
    </location>
</feature>
<keyword evidence="15" id="KW-1185">Reference proteome</keyword>
<dbReference type="GO" id="GO:0005524">
    <property type="term" value="F:ATP binding"/>
    <property type="evidence" value="ECO:0007669"/>
    <property type="project" value="UniProtKB-KW"/>
</dbReference>
<dbReference type="CDD" id="cd18580">
    <property type="entry name" value="ABC_6TM_ABCC_D2"/>
    <property type="match status" value="1"/>
</dbReference>
<evidence type="ECO:0000256" key="2">
    <source>
        <dbReference type="ARBA" id="ARBA00009726"/>
    </source>
</evidence>
<comment type="subcellular location">
    <subcellularLocation>
        <location evidence="1">Membrane</location>
        <topology evidence="1">Multi-pass membrane protein</topology>
    </subcellularLocation>
</comment>
<dbReference type="InterPro" id="IPR011527">
    <property type="entry name" value="ABC1_TM_dom"/>
</dbReference>
<evidence type="ECO:0000256" key="5">
    <source>
        <dbReference type="ARBA" id="ARBA00022737"/>
    </source>
</evidence>
<dbReference type="SUPFAM" id="SSF90123">
    <property type="entry name" value="ABC transporter transmembrane region"/>
    <property type="match status" value="2"/>
</dbReference>
<dbReference type="Gene3D" id="3.40.50.300">
    <property type="entry name" value="P-loop containing nucleotide triphosphate hydrolases"/>
    <property type="match status" value="2"/>
</dbReference>
<keyword evidence="3" id="KW-0813">Transport</keyword>
<dbReference type="InterPro" id="IPR003439">
    <property type="entry name" value="ABC_transporter-like_ATP-bd"/>
</dbReference>
<dbReference type="PROSITE" id="PS50893">
    <property type="entry name" value="ABC_TRANSPORTER_2"/>
    <property type="match status" value="2"/>
</dbReference>
<dbReference type="GeneID" id="10503031"/>
<name>F0ZDM5_DICPU</name>
<evidence type="ECO:0000313" key="15">
    <source>
        <dbReference type="Proteomes" id="UP000001064"/>
    </source>
</evidence>
<feature type="region of interest" description="Disordered" evidence="10">
    <location>
        <begin position="435"/>
        <end position="465"/>
    </location>
</feature>
<keyword evidence="4 11" id="KW-0812">Transmembrane</keyword>
<keyword evidence="6" id="KW-0547">Nucleotide-binding</keyword>
<evidence type="ECO:0000259" key="13">
    <source>
        <dbReference type="PROSITE" id="PS50929"/>
    </source>
</evidence>
<dbReference type="InterPro" id="IPR044726">
    <property type="entry name" value="ABCC_6TM_D2"/>
</dbReference>
<evidence type="ECO:0000256" key="9">
    <source>
        <dbReference type="ARBA" id="ARBA00023136"/>
    </source>
</evidence>
<dbReference type="PROSITE" id="PS00211">
    <property type="entry name" value="ABC_TRANSPORTER_1"/>
    <property type="match status" value="1"/>
</dbReference>
<dbReference type="FunFam" id="1.20.1560.10:FF:000010">
    <property type="entry name" value="Multidrug resistance-associated ABC transporter"/>
    <property type="match status" value="1"/>
</dbReference>
<dbReference type="RefSeq" id="XP_003285511.1">
    <property type="nucleotide sequence ID" value="XM_003285463.1"/>
</dbReference>
<evidence type="ECO:0000256" key="6">
    <source>
        <dbReference type="ARBA" id="ARBA00022741"/>
    </source>
</evidence>
<dbReference type="InterPro" id="IPR050173">
    <property type="entry name" value="ABC_transporter_C-like"/>
</dbReference>
<feature type="transmembrane region" description="Helical" evidence="11">
    <location>
        <begin position="805"/>
        <end position="826"/>
    </location>
</feature>
<gene>
    <name evidence="14" type="primary">ABCC9</name>
    <name evidence="14" type="ORF">DICPUDRAFT_76449</name>
</gene>
<dbReference type="OrthoDB" id="29192at2759"/>
<dbReference type="FunFam" id="3.40.50.300:FF:000610">
    <property type="entry name" value="Multidrug resistance-associated ABC transporter"/>
    <property type="match status" value="1"/>
</dbReference>
<dbReference type="Pfam" id="PF00664">
    <property type="entry name" value="ABC_membrane"/>
    <property type="match status" value="2"/>
</dbReference>
<dbReference type="GO" id="GO:0016020">
    <property type="term" value="C:membrane"/>
    <property type="evidence" value="ECO:0007669"/>
    <property type="project" value="UniProtKB-SubCell"/>
</dbReference>
<dbReference type="Pfam" id="PF00005">
    <property type="entry name" value="ABC_tran"/>
    <property type="match status" value="2"/>
</dbReference>
<reference evidence="15" key="1">
    <citation type="journal article" date="2011" name="Genome Biol.">
        <title>Comparative genomics of the social amoebae Dictyostelium discoideum and Dictyostelium purpureum.</title>
        <authorList>
            <consortium name="US DOE Joint Genome Institute (JGI-PGF)"/>
            <person name="Sucgang R."/>
            <person name="Kuo A."/>
            <person name="Tian X."/>
            <person name="Salerno W."/>
            <person name="Parikh A."/>
            <person name="Feasley C.L."/>
            <person name="Dalin E."/>
            <person name="Tu H."/>
            <person name="Huang E."/>
            <person name="Barry K."/>
            <person name="Lindquist E."/>
            <person name="Shapiro H."/>
            <person name="Bruce D."/>
            <person name="Schmutz J."/>
            <person name="Salamov A."/>
            <person name="Fey P."/>
            <person name="Gaudet P."/>
            <person name="Anjard C."/>
            <person name="Babu M.M."/>
            <person name="Basu S."/>
            <person name="Bushmanova Y."/>
            <person name="van der Wel H."/>
            <person name="Katoh-Kurasawa M."/>
            <person name="Dinh C."/>
            <person name="Coutinho P.M."/>
            <person name="Saito T."/>
            <person name="Elias M."/>
            <person name="Schaap P."/>
            <person name="Kay R.R."/>
            <person name="Henrissat B."/>
            <person name="Eichinger L."/>
            <person name="Rivero F."/>
            <person name="Putnam N.H."/>
            <person name="West C.M."/>
            <person name="Loomis W.F."/>
            <person name="Chisholm R.L."/>
            <person name="Shaulsky G."/>
            <person name="Strassmann J.E."/>
            <person name="Queller D.C."/>
            <person name="Kuspa A."/>
            <person name="Grigoriev I.V."/>
        </authorList>
    </citation>
    <scope>NUCLEOTIDE SEQUENCE [LARGE SCALE GENOMIC DNA]</scope>
    <source>
        <strain evidence="15">QSDP1</strain>
    </source>
</reference>
<dbReference type="CDD" id="cd18579">
    <property type="entry name" value="ABC_6TM_ABCC_D1"/>
    <property type="match status" value="1"/>
</dbReference>
<dbReference type="SUPFAM" id="SSF52540">
    <property type="entry name" value="P-loop containing nucleoside triphosphate hydrolases"/>
    <property type="match status" value="2"/>
</dbReference>
<dbReference type="SMART" id="SM00382">
    <property type="entry name" value="AAA"/>
    <property type="match status" value="2"/>
</dbReference>
<dbReference type="PANTHER" id="PTHR24223">
    <property type="entry name" value="ATP-BINDING CASSETTE SUB-FAMILY C"/>
    <property type="match status" value="1"/>
</dbReference>
<evidence type="ECO:0000256" key="4">
    <source>
        <dbReference type="ARBA" id="ARBA00022692"/>
    </source>
</evidence>
<feature type="domain" description="ABC transporter" evidence="12">
    <location>
        <begin position="1081"/>
        <end position="1317"/>
    </location>
</feature>
<dbReference type="InterPro" id="IPR027417">
    <property type="entry name" value="P-loop_NTPase"/>
</dbReference>
<dbReference type="GO" id="GO:0055085">
    <property type="term" value="P:transmembrane transport"/>
    <property type="evidence" value="ECO:0000318"/>
    <property type="project" value="GO_Central"/>
</dbReference>
<sequence>MLNKLKNKIRNKLSYALLDEDEEPEYNKPCPYVNSNPLTKFTFGWVTKLLIRGYFKEPLEMTDIFDIPNYLKSNYTSKYLNNLNLNSLNSSSKGFSKYPLIKYIYKEYIVGKNKILIFLQIFLTFLSILSPLCLKLFISHITSTSQDKSIIIGIIYCCLLFLSSFSFGVTQEIFYWYGMKCSLEVHGSLTSAVFKKALKLSNSSKKKFNSGAITNLMSVDVEVFKTFFWTHCIELFSHPIQIIVLLIFLCLVVGWSGLVGFIIMLLAMPVNSYFCNKSSGYLDKSLKYTDKRSNLTNELINGIRFIKMYAWEKYFTKKIESHREEELKLMFKRILFWIGDNIMIQTTSALVLVSTFATYSLLGHKITVETAFTSMNIFVNLRTPLIMFPYDIYVILSLLPSCRRIQRFLKCSEISNYIISDTDISIKNSTFQWGEDNIDQDDEEDEDDIEDDSNTNGEDDSSKLIPKKETPIDIIIEGKENTDESKYVLNNISFSAPRGKLTIICSPVGTGKTSFINALLGEINKVEGQVNAPDNVSYTGQVPFLLSASLRENILFGKAMDMDYYKKVIEACCLTKDLLQMAALDLTEIGERGINLSGGQKQRISLARALYSNSDCFIMDEPLSAVDPEVGSYLFNNCIQGMMANKTRILVTHQIQFIPNADHIILIENGTLVQGTYKELKAKGIDFESIMKTKKLETEGIDELGKKENEHSNGESTGDLINQVINDKHDPDLIERAKLLVEEDRNKGHVSFDAYKAYFRYGASNPFIIFTFILFLTSQVISQLSDFWLTLWTEQSINGKGQGFYITYYCIIILAFVLFVLIRYFMLATITFSCAKNLHHKLLDSISSASCLFFDQNPSGRILNRFSKDISDIDVPMLDKLSDVLLCYSAFIVGIVSIIYINPIMVIPFFMLMVLYYFVQVFYRPSAREMSRMESITLSPIYSLLQECYNGLVTIRSFKQQSRFIDLMYHNIDIHNRCMFAAFAINMWVSIRLEFLASTLVFFASLFSLFSNNTDGFAVLAVSTAMSMTGYLNWAIKQSVELEVKMNSFQRIHSYIQTPPEGKKYLETDSNLTNWPSKGEIQFNNIEIRYRPNSEPSLKNISFNVNSFEKIGIVGRTGAGKSTIGVSLFRMVECHKGSITIDGVDISKVGLHKLRSSLGVVPQDPWVFTGSIRSNIDPFNQYSDEEIWGALEKVKLSKAISEMPKKLNTKIAENGEGLSFGQKQLLSLTRTILKGSKVILMDEATSAIDYQTAALIKTVLSEDENFINSSMLTIAHRLDTIIDSSKIAIVDKGELVEFDTPTNLIKNEDSKFRKLVKYQTDFYEESKKNF</sequence>
<dbReference type="InParanoid" id="F0ZDM5"/>
<evidence type="ECO:0000256" key="11">
    <source>
        <dbReference type="SAM" id="Phobius"/>
    </source>
</evidence>
<proteinExistence type="inferred from homology"/>
<protein>
    <recommendedName>
        <fullName evidence="16">ABC transporter C family protein</fullName>
    </recommendedName>
</protein>
<evidence type="ECO:0000256" key="10">
    <source>
        <dbReference type="SAM" id="MobiDB-lite"/>
    </source>
</evidence>
<evidence type="ECO:0008006" key="16">
    <source>
        <dbReference type="Google" id="ProtNLM"/>
    </source>
</evidence>
<dbReference type="InterPro" id="IPR017871">
    <property type="entry name" value="ABC_transporter-like_CS"/>
</dbReference>
<dbReference type="CDD" id="cd03244">
    <property type="entry name" value="ABCC_MRP_domain2"/>
    <property type="match status" value="1"/>
</dbReference>
<dbReference type="EMBL" id="GL870987">
    <property type="protein sequence ID" value="EGC37940.1"/>
    <property type="molecule type" value="Genomic_DNA"/>
</dbReference>
<feature type="domain" description="ABC transporter" evidence="12">
    <location>
        <begin position="474"/>
        <end position="694"/>
    </location>
</feature>
<dbReference type="PANTHER" id="PTHR24223:SF449">
    <property type="entry name" value="ABC TRANSPORTER C FAMILY MEMBER 9"/>
    <property type="match status" value="1"/>
</dbReference>
<dbReference type="VEuPathDB" id="AmoebaDB:DICPUDRAFT_76449"/>
<dbReference type="InterPro" id="IPR044746">
    <property type="entry name" value="ABCC_6TM_D1"/>
</dbReference>
<accession>F0ZDM5</accession>
<feature type="domain" description="ABC transmembrane type-1" evidence="13">
    <location>
        <begin position="769"/>
        <end position="1051"/>
    </location>
</feature>
<comment type="similarity">
    <text evidence="2">Belongs to the ABC transporter superfamily. ABCC family. Conjugate transporter (TC 3.A.1.208) subfamily.</text>
</comment>
<keyword evidence="5" id="KW-0677">Repeat</keyword>
<dbReference type="STRING" id="5786.F0ZDM5"/>
<dbReference type="OMA" id="QFLEQTH"/>
<dbReference type="InterPro" id="IPR036640">
    <property type="entry name" value="ABC1_TM_sf"/>
</dbReference>